<evidence type="ECO:0000259" key="4">
    <source>
        <dbReference type="PROSITE" id="PS50893"/>
    </source>
</evidence>
<dbReference type="PANTHER" id="PTHR42939:SF1">
    <property type="entry name" value="ABC TRANSPORTER ATP-BINDING PROTEIN ALBC-RELATED"/>
    <property type="match status" value="1"/>
</dbReference>
<evidence type="ECO:0000256" key="2">
    <source>
        <dbReference type="ARBA" id="ARBA00022741"/>
    </source>
</evidence>
<reference evidence="6" key="1">
    <citation type="submission" date="2017-02" db="EMBL/GenBank/DDBJ databases">
        <title>Delineation of Paenibacillus larvae strains originating from foulbrood outbreaks.</title>
        <authorList>
            <person name="Beims H."/>
            <person name="Bunk B."/>
            <person name="Sproeer C."/>
            <person name="Mohr K.I."/>
            <person name="Pradella S."/>
            <person name="Guenther G."/>
            <person name="Rohde M."/>
            <person name="von der Ohe W."/>
            <person name="Steinert M."/>
        </authorList>
    </citation>
    <scope>NUCLEOTIDE SEQUENCE [LARGE SCALE GENOMIC DNA]</scope>
    <source>
        <strain evidence="6">Eric_III</strain>
    </source>
</reference>
<dbReference type="InterPro" id="IPR051782">
    <property type="entry name" value="ABC_Transporter_VariousFunc"/>
</dbReference>
<dbReference type="Proteomes" id="UP000239833">
    <property type="component" value="Chromosome"/>
</dbReference>
<dbReference type="InterPro" id="IPR027417">
    <property type="entry name" value="P-loop_NTPase"/>
</dbReference>
<keyword evidence="1" id="KW-0813">Transport</keyword>
<dbReference type="PROSITE" id="PS00211">
    <property type="entry name" value="ABC_TRANSPORTER_1"/>
    <property type="match status" value="1"/>
</dbReference>
<dbReference type="Pfam" id="PF00005">
    <property type="entry name" value="ABC_tran"/>
    <property type="match status" value="1"/>
</dbReference>
<dbReference type="EMBL" id="CP019655">
    <property type="protein sequence ID" value="AVF28654.1"/>
    <property type="molecule type" value="Genomic_DNA"/>
</dbReference>
<evidence type="ECO:0000256" key="1">
    <source>
        <dbReference type="ARBA" id="ARBA00022448"/>
    </source>
</evidence>
<feature type="domain" description="ABC transporter" evidence="4">
    <location>
        <begin position="5"/>
        <end position="232"/>
    </location>
</feature>
<keyword evidence="2" id="KW-0547">Nucleotide-binding</keyword>
<dbReference type="InterPro" id="IPR003439">
    <property type="entry name" value="ABC_transporter-like_ATP-bd"/>
</dbReference>
<dbReference type="InterPro" id="IPR003593">
    <property type="entry name" value="AAA+_ATPase"/>
</dbReference>
<evidence type="ECO:0000313" key="6">
    <source>
        <dbReference type="Proteomes" id="UP000239833"/>
    </source>
</evidence>
<dbReference type="PANTHER" id="PTHR42939">
    <property type="entry name" value="ABC TRANSPORTER ATP-BINDING PROTEIN ALBC-RELATED"/>
    <property type="match status" value="1"/>
</dbReference>
<gene>
    <name evidence="5" type="ORF">ERICIII_04645</name>
</gene>
<dbReference type="SUPFAM" id="SSF52540">
    <property type="entry name" value="P-loop containing nucleoside triphosphate hydrolases"/>
    <property type="match status" value="1"/>
</dbReference>
<dbReference type="SMART" id="SM00382">
    <property type="entry name" value="AAA"/>
    <property type="match status" value="1"/>
</dbReference>
<organism evidence="5 6">
    <name type="scientific">Paenibacillus larvae subsp. larvae</name>
    <dbReference type="NCBI Taxonomy" id="147375"/>
    <lineage>
        <taxon>Bacteria</taxon>
        <taxon>Bacillati</taxon>
        <taxon>Bacillota</taxon>
        <taxon>Bacilli</taxon>
        <taxon>Bacillales</taxon>
        <taxon>Paenibacillaceae</taxon>
        <taxon>Paenibacillus</taxon>
    </lineage>
</organism>
<name>A0A2L1U6U1_9BACL</name>
<accession>A0A2L1U6U1</accession>
<dbReference type="GO" id="GO:0016887">
    <property type="term" value="F:ATP hydrolysis activity"/>
    <property type="evidence" value="ECO:0007669"/>
    <property type="project" value="InterPro"/>
</dbReference>
<sequence>MDNMIIIEDLHKSYGKKKVLNGVNLEVKTREILGFIGPNGAGKTTTIKILVGLLRSDHGKTFINTYSMEDEKPYKSSFGYVADNPFLYESLTGYEYITFLSQLWEVSYPEEIVSDLLERFQIKEVYDKRITDYSFGMKKKLAIIGALVHQPKCLILDEPLNGLDPTSAFTAKLFLKEYVNQGNTVFFSTHTLEIAQKLCHRVALLKDGCIYNCDTVENLTQNQSIDLESYYMDVTQS</sequence>
<evidence type="ECO:0000256" key="3">
    <source>
        <dbReference type="ARBA" id="ARBA00022840"/>
    </source>
</evidence>
<dbReference type="GO" id="GO:0005524">
    <property type="term" value="F:ATP binding"/>
    <property type="evidence" value="ECO:0007669"/>
    <property type="project" value="UniProtKB-KW"/>
</dbReference>
<protein>
    <submittedName>
        <fullName evidence="5">ABC transporter-like protein</fullName>
    </submittedName>
</protein>
<keyword evidence="3" id="KW-0067">ATP-binding</keyword>
<dbReference type="PROSITE" id="PS50893">
    <property type="entry name" value="ABC_TRANSPORTER_2"/>
    <property type="match status" value="1"/>
</dbReference>
<dbReference type="AlphaFoldDB" id="A0A2L1U6U1"/>
<evidence type="ECO:0000313" key="5">
    <source>
        <dbReference type="EMBL" id="AVF28654.1"/>
    </source>
</evidence>
<dbReference type="InterPro" id="IPR017871">
    <property type="entry name" value="ABC_transporter-like_CS"/>
</dbReference>
<dbReference type="CDD" id="cd03230">
    <property type="entry name" value="ABC_DR_subfamily_A"/>
    <property type="match status" value="1"/>
</dbReference>
<dbReference type="Gene3D" id="3.40.50.300">
    <property type="entry name" value="P-loop containing nucleotide triphosphate hydrolases"/>
    <property type="match status" value="1"/>
</dbReference>
<proteinExistence type="predicted"/>